<reference evidence="1" key="1">
    <citation type="submission" date="2020-02" db="EMBL/GenBank/DDBJ databases">
        <title>Genome sequencing of the panga catfish, Pangasius djambal.</title>
        <authorList>
            <person name="Wen M."/>
            <person name="Zahm M."/>
            <person name="Roques C."/>
            <person name="Cabau C."/>
            <person name="Klopp C."/>
            <person name="Donnadieu C."/>
            <person name="Jouanno E."/>
            <person name="Avarre J.-C."/>
            <person name="Campet M."/>
            <person name="Ha T."/>
            <person name="Dugue R."/>
            <person name="Lampietro C."/>
            <person name="Louis A."/>
            <person name="Herpin A."/>
            <person name="Echchiki A."/>
            <person name="Berthelot C."/>
            <person name="Parey E."/>
            <person name="Roest-Crollius H."/>
            <person name="Braasch I."/>
            <person name="Postlethwait J.H."/>
            <person name="Bobe J."/>
            <person name="Montfort J."/>
            <person name="Bouchez O."/>
            <person name="Begum T."/>
            <person name="Schartl M."/>
            <person name="Gustiano R."/>
            <person name="Guiguen Y."/>
        </authorList>
    </citation>
    <scope>NUCLEOTIDE SEQUENCE</scope>
    <source>
        <strain evidence="1">Pdj_M5554</strain>
    </source>
</reference>
<gene>
    <name evidence="1" type="ORF">PDJAM_G00194800</name>
</gene>
<organism evidence="1 2">
    <name type="scientific">Pangasius djambal</name>
    <dbReference type="NCBI Taxonomy" id="1691987"/>
    <lineage>
        <taxon>Eukaryota</taxon>
        <taxon>Metazoa</taxon>
        <taxon>Chordata</taxon>
        <taxon>Craniata</taxon>
        <taxon>Vertebrata</taxon>
        <taxon>Euteleostomi</taxon>
        <taxon>Actinopterygii</taxon>
        <taxon>Neopterygii</taxon>
        <taxon>Teleostei</taxon>
        <taxon>Ostariophysi</taxon>
        <taxon>Siluriformes</taxon>
        <taxon>Pangasiidae</taxon>
        <taxon>Pangasius</taxon>
    </lineage>
</organism>
<keyword evidence="2" id="KW-1185">Reference proteome</keyword>
<comment type="caution">
    <text evidence="1">The sequence shown here is derived from an EMBL/GenBank/DDBJ whole genome shotgun (WGS) entry which is preliminary data.</text>
</comment>
<evidence type="ECO:0000313" key="2">
    <source>
        <dbReference type="Proteomes" id="UP000830395"/>
    </source>
</evidence>
<protein>
    <submittedName>
        <fullName evidence="1">Uncharacterized protein</fullName>
    </submittedName>
</protein>
<name>A0ACC5ZQ98_9TELE</name>
<sequence length="1742" mass="195030">MSCLMNKSLPHITVFCSLNSFIRNTVLLCRGKASQDFTGPDCRFLSFRKGETIYVYYKLSGQRSDVWAGSVGNSFGYFPKDFLNINHIYTEKEVEVPAEETDFVCFDTGLDKFESYNIDVLLRNSLVKEVHEPSVETEEGALSEDAVKDGETEGTSRDIVNSDSLDTESEAEHKVDTEDDGDLQDSQTAQLPVETTASYEEDKDSDVVKKSADGVSDLEQAIDKDVPDEPSPNDAGGGLEKSDHTTQVEAFSELKTTLGTTFDAVTSDDENTRRVTPYDDDEDQNNDLVEQPREAEEERVKEPSLLTFEEKPRYLEDKVPEATESEDKDVPFQPPASVEATKDDSMWSTLGDTVFKIVSGGERTDLPEDDGDDDEEDDTHAKTTEKDSDELQTILVHESETSEVADEIKPSINDSVMDSLNDKKYAEVQEQNADVLKHDKELEEIKGKSLDLDETLIDAVEAEYDPPASPLEDVKLVLDKPNESFAEKNILKPIPSEIESHRSEALLKEDAHSVPELEKQTDEQIDRVKNEIINLFEDTLKTEKSEPDTEEGENVEELLEDENAVLSTKNELTDKAEELQEDENAVLSTKNELTDKAEELLEDENAVLSTKNELTDEAEELEESIKNTNPESQLEKNELVTPKQPHDDSPEQANKSTTEQIDHDGRTGMETLLDISVSSPDNENGRKSVDSDGADEIRKDSALSEEPTYSDRVLRLTLLRDHFKDDEIERILRHLTIKDLYKIEEMFTELDHQLNSARQSHSQNNEALEHALESIVEVSENAILDEIDRMLDAQEQRALDLGRQMDQAMIDEEAAVLDDFQEFAFYLHQKYSTSVPLVQESQSHFETAGNVSEEVENPGETIPLTEAAEPPEVHQEASELFSVSGQDGEAHSQDVGRGEDGGHFNKNEDIQAAFQDTAEIQRGPQAILENPLDILGFEIDPSSDSLDSSRASDFSDNNANYDQASTSASAQAWDFLLLASEFLGVYAEIREKEREMESAVSHTAVSGVLDLWTSVSVVLVTGFQELMAALPEEWQPGPTFHGLPWKPVVATAAVGVLTVLVFMWRTVLAVKNRMYLLTEKQLAERIQQLVSEKSDVLHKVTELNNAIKQYEEKLSNSEESQCSLQKEFNELKTHYQDLNSQKEKLSVNFAHLCEKIANTQEENKTLSEKISTMHQGIMKYQKTLKVYDEERSKAQVLVDEAKLREDALKAQVLSFEKDNCALKEQKKSLLQDAKDWQEKHEKLSEEIRVYHKKQTELENALVHKENEIDVLSGCIAELKSLESCKDAELENDKNGDPLKLHLKQMMDVSRIKATLSVIEEERNRWFENFMAEQKARQELEEITTELYHQKENLLHQKLTQEELERHEKESKLSEVDGRALQAEEELNRLRQKVKDMQEELQQNERSLKAEIAVQEKKAHENWLKARASERALIEERRECANLRQKIVECSDKMSDLEHTLYKSGPPDRHVPPLQRAGDSYGPSPVSGGAPSPPLMMEDPGRPPSGPVGRRSEPFGPRMLLDGHGRSADLGHPLPFRPELSAPRTSSPCTQDGSISKSQRQGSFLPSPIRDSPVPASNALPKAYGPQPMGGPLPPVMRPPNGHSPMIPPGPPFGPDTCYRPPHMDSYRPPFPLRPYGPIPPPFVHGPPLRDFPSMGPHPPPHGVHDFPPNFSGPQDLPFPPRPFPAGPLPPPGAMVPPAAGAHGPAPPTPLQPRDGREMPHATDVPPEQRVAQGAPTPAVTES</sequence>
<dbReference type="EMBL" id="CM041004">
    <property type="protein sequence ID" value="MCJ8750090.1"/>
    <property type="molecule type" value="Genomic_DNA"/>
</dbReference>
<evidence type="ECO:0000313" key="1">
    <source>
        <dbReference type="EMBL" id="MCJ8750090.1"/>
    </source>
</evidence>
<dbReference type="Proteomes" id="UP000830395">
    <property type="component" value="Chromosome 30"/>
</dbReference>
<accession>A0ACC5ZQ98</accession>
<proteinExistence type="predicted"/>